<keyword evidence="3" id="KW-1185">Reference proteome</keyword>
<evidence type="ECO:0000259" key="1">
    <source>
        <dbReference type="PROSITE" id="PS50902"/>
    </source>
</evidence>
<dbReference type="RefSeq" id="WP_079441262.1">
    <property type="nucleotide sequence ID" value="NZ_MZGT01000056.1"/>
</dbReference>
<dbReference type="Pfam" id="PF12682">
    <property type="entry name" value="Flavodoxin_4"/>
    <property type="match status" value="1"/>
</dbReference>
<dbReference type="AlphaFoldDB" id="A0A1V4IHR4"/>
<gene>
    <name evidence="2" type="ORF">CLCHR_35970</name>
</gene>
<dbReference type="GO" id="GO:0016651">
    <property type="term" value="F:oxidoreductase activity, acting on NAD(P)H"/>
    <property type="evidence" value="ECO:0007669"/>
    <property type="project" value="UniProtKB-ARBA"/>
</dbReference>
<accession>A0A1V4IHR4</accession>
<dbReference type="Proteomes" id="UP000191056">
    <property type="component" value="Unassembled WGS sequence"/>
</dbReference>
<evidence type="ECO:0000313" key="3">
    <source>
        <dbReference type="Proteomes" id="UP000191056"/>
    </source>
</evidence>
<name>A0A1V4IHR4_9CLOT</name>
<reference evidence="2 3" key="1">
    <citation type="submission" date="2017-03" db="EMBL/GenBank/DDBJ databases">
        <title>Genome sequence of Clostridium chromiireducens DSM 23318.</title>
        <authorList>
            <person name="Poehlein A."/>
            <person name="Daniel R."/>
        </authorList>
    </citation>
    <scope>NUCLEOTIDE SEQUENCE [LARGE SCALE GENOMIC DNA]</scope>
    <source>
        <strain evidence="2 3">DSM 23318</strain>
    </source>
</reference>
<sequence>MKALTIFYSLEGNTNIIANAINDELQGDIVEIKPKQEIPNKGLRKYFWGGKQVLFGEKPEINDIKIDFSKYDLIVFGTPIWASNFVPVFNTFFEKHSIKNKKVALFCCHGGGKEGKAFVKFKEKLQGNNFLGEIAFEDPLKKDKDNNIIRAREWIKTIIK</sequence>
<dbReference type="InterPro" id="IPR008254">
    <property type="entry name" value="Flavodoxin/NO_synth"/>
</dbReference>
<dbReference type="Gene3D" id="3.40.50.360">
    <property type="match status" value="1"/>
</dbReference>
<feature type="domain" description="Flavodoxin-like" evidence="1">
    <location>
        <begin position="3"/>
        <end position="159"/>
    </location>
</feature>
<dbReference type="GO" id="GO:0010181">
    <property type="term" value="F:FMN binding"/>
    <property type="evidence" value="ECO:0007669"/>
    <property type="project" value="InterPro"/>
</dbReference>
<dbReference type="PANTHER" id="PTHR39201:SF1">
    <property type="entry name" value="FLAVODOXIN-LIKE DOMAIN-CONTAINING PROTEIN"/>
    <property type="match status" value="1"/>
</dbReference>
<dbReference type="EMBL" id="MZGT01000056">
    <property type="protein sequence ID" value="OPJ59205.1"/>
    <property type="molecule type" value="Genomic_DNA"/>
</dbReference>
<comment type="caution">
    <text evidence="2">The sequence shown here is derived from an EMBL/GenBank/DDBJ whole genome shotgun (WGS) entry which is preliminary data.</text>
</comment>
<dbReference type="OrthoDB" id="9806505at2"/>
<protein>
    <submittedName>
        <fullName evidence="2">Flavodoxin</fullName>
    </submittedName>
</protein>
<dbReference type="InterPro" id="IPR029039">
    <property type="entry name" value="Flavoprotein-like_sf"/>
</dbReference>
<dbReference type="STRING" id="225345.CLCHR_35970"/>
<dbReference type="PROSITE" id="PS50902">
    <property type="entry name" value="FLAVODOXIN_LIKE"/>
    <property type="match status" value="1"/>
</dbReference>
<evidence type="ECO:0000313" key="2">
    <source>
        <dbReference type="EMBL" id="OPJ59205.1"/>
    </source>
</evidence>
<proteinExistence type="predicted"/>
<dbReference type="SUPFAM" id="SSF52218">
    <property type="entry name" value="Flavoproteins"/>
    <property type="match status" value="1"/>
</dbReference>
<dbReference type="PANTHER" id="PTHR39201">
    <property type="entry name" value="EXPORTED PROTEIN-RELATED"/>
    <property type="match status" value="1"/>
</dbReference>
<organism evidence="2 3">
    <name type="scientific">Clostridium chromiireducens</name>
    <dbReference type="NCBI Taxonomy" id="225345"/>
    <lineage>
        <taxon>Bacteria</taxon>
        <taxon>Bacillati</taxon>
        <taxon>Bacillota</taxon>
        <taxon>Clostridia</taxon>
        <taxon>Eubacteriales</taxon>
        <taxon>Clostridiaceae</taxon>
        <taxon>Clostridium</taxon>
    </lineage>
</organism>